<name>A0A2S7VXA8_PHOAN</name>
<dbReference type="RefSeq" id="WP_105060077.1">
    <property type="nucleotide sequence ID" value="NZ_MSCJ01000001.1"/>
</dbReference>
<protein>
    <recommendedName>
        <fullName evidence="3">Nucleotidyltransferase</fullName>
    </recommendedName>
</protein>
<accession>A0A2S7VXA8</accession>
<dbReference type="Proteomes" id="UP000238730">
    <property type="component" value="Unassembled WGS sequence"/>
</dbReference>
<gene>
    <name evidence="1" type="ORF">BTO08_04650</name>
</gene>
<dbReference type="InterPro" id="IPR043519">
    <property type="entry name" value="NT_sf"/>
</dbReference>
<dbReference type="AlphaFoldDB" id="A0A2S7VXA8"/>
<comment type="caution">
    <text evidence="1">The sequence shown here is derived from an EMBL/GenBank/DDBJ whole genome shotgun (WGS) entry which is preliminary data.</text>
</comment>
<dbReference type="Gene3D" id="3.30.460.10">
    <property type="entry name" value="Beta Polymerase, domain 2"/>
    <property type="match status" value="1"/>
</dbReference>
<reference evidence="1 2" key="1">
    <citation type="submission" date="2016-12" db="EMBL/GenBank/DDBJ databases">
        <title>Diversity of luminous bacteria.</title>
        <authorList>
            <person name="Yoshizawa S."/>
            <person name="Kogure K."/>
        </authorList>
    </citation>
    <scope>NUCLEOTIDE SEQUENCE [LARGE SCALE GENOMIC DNA]</scope>
    <source>
        <strain evidence="1 2">LC1-200</strain>
    </source>
</reference>
<proteinExistence type="predicted"/>
<evidence type="ECO:0000313" key="1">
    <source>
        <dbReference type="EMBL" id="PQJ66757.1"/>
    </source>
</evidence>
<dbReference type="EMBL" id="MSCJ01000001">
    <property type="protein sequence ID" value="PQJ66757.1"/>
    <property type="molecule type" value="Genomic_DNA"/>
</dbReference>
<dbReference type="SUPFAM" id="SSF81301">
    <property type="entry name" value="Nucleotidyltransferase"/>
    <property type="match status" value="1"/>
</dbReference>
<evidence type="ECO:0000313" key="2">
    <source>
        <dbReference type="Proteomes" id="UP000238730"/>
    </source>
</evidence>
<evidence type="ECO:0008006" key="3">
    <source>
        <dbReference type="Google" id="ProtNLM"/>
    </source>
</evidence>
<dbReference type="OrthoDB" id="3422944at2"/>
<sequence>MKTLPVLDELTPFQAPYMPVLLALVKQFQAEFSEQIHSIYLNGSVAARCARTERSDLNITLVVNRSLSASENRVLDSLCQQIAYRYNVITQVDLTVVTRDEVMTLASIFKWGFWFKHCSVCLYGDSLATQFGLFEPSWEIAKAFNSDIKKVLADCRSKIMATKSVTEYNALCRKVGKKMLRSCFMLVAHRTSSLAYSEQQCADFFLHFYPDKTVDIERIQILINGPQVPKRAALFLVEHVGDWIVAEFEKIEKKIG</sequence>
<organism evidence="1 2">
    <name type="scientific">Photobacterium angustum</name>
    <dbReference type="NCBI Taxonomy" id="661"/>
    <lineage>
        <taxon>Bacteria</taxon>
        <taxon>Pseudomonadati</taxon>
        <taxon>Pseudomonadota</taxon>
        <taxon>Gammaproteobacteria</taxon>
        <taxon>Vibrionales</taxon>
        <taxon>Vibrionaceae</taxon>
        <taxon>Photobacterium</taxon>
    </lineage>
</organism>